<dbReference type="Gene3D" id="1.10.3470.10">
    <property type="entry name" value="ABC transporter involved in vitamin B12 uptake, BtuC"/>
    <property type="match status" value="1"/>
</dbReference>
<feature type="transmembrane region" description="Helical" evidence="8">
    <location>
        <begin position="129"/>
        <end position="151"/>
    </location>
</feature>
<evidence type="ECO:0000313" key="9">
    <source>
        <dbReference type="EMBL" id="TCK46544.1"/>
    </source>
</evidence>
<dbReference type="PANTHER" id="PTHR30472:SF37">
    <property type="entry name" value="FE(3+) DICITRATE TRANSPORT SYSTEM PERMEASE PROTEIN FECD-RELATED"/>
    <property type="match status" value="1"/>
</dbReference>
<evidence type="ECO:0000256" key="7">
    <source>
        <dbReference type="ARBA" id="ARBA00023136"/>
    </source>
</evidence>
<keyword evidence="4" id="KW-1003">Cell membrane</keyword>
<dbReference type="InterPro" id="IPR000522">
    <property type="entry name" value="ABC_transptr_permease_BtuC"/>
</dbReference>
<feature type="transmembrane region" description="Helical" evidence="8">
    <location>
        <begin position="102"/>
        <end position="122"/>
    </location>
</feature>
<keyword evidence="10" id="KW-1185">Reference proteome</keyword>
<dbReference type="CDD" id="cd06550">
    <property type="entry name" value="TM_ABC_iron-siderophores_like"/>
    <property type="match status" value="1"/>
</dbReference>
<protein>
    <submittedName>
        <fullName evidence="9">Iron complex transport system permease protein</fullName>
    </submittedName>
</protein>
<keyword evidence="7 8" id="KW-0472">Membrane</keyword>
<feature type="transmembrane region" description="Helical" evidence="8">
    <location>
        <begin position="288"/>
        <end position="307"/>
    </location>
</feature>
<comment type="caution">
    <text evidence="9">The sequence shown here is derived from an EMBL/GenBank/DDBJ whole genome shotgun (WGS) entry which is preliminary data.</text>
</comment>
<dbReference type="GO" id="GO:0005886">
    <property type="term" value="C:plasma membrane"/>
    <property type="evidence" value="ECO:0007669"/>
    <property type="project" value="UniProtKB-SubCell"/>
</dbReference>
<proteinExistence type="inferred from homology"/>
<evidence type="ECO:0000256" key="1">
    <source>
        <dbReference type="ARBA" id="ARBA00004651"/>
    </source>
</evidence>
<feature type="transmembrane region" description="Helical" evidence="8">
    <location>
        <begin position="259"/>
        <end position="282"/>
    </location>
</feature>
<keyword evidence="3" id="KW-0813">Transport</keyword>
<dbReference type="PANTHER" id="PTHR30472">
    <property type="entry name" value="FERRIC ENTEROBACTIN TRANSPORT SYSTEM PERMEASE PROTEIN"/>
    <property type="match status" value="1"/>
</dbReference>
<comment type="similarity">
    <text evidence="2">Belongs to the binding-protein-dependent transport system permease family. FecCD subfamily.</text>
</comment>
<evidence type="ECO:0000256" key="4">
    <source>
        <dbReference type="ARBA" id="ARBA00022475"/>
    </source>
</evidence>
<accession>A0A4R1J7Q9</accession>
<dbReference type="GO" id="GO:0033214">
    <property type="term" value="P:siderophore-iron import into cell"/>
    <property type="evidence" value="ECO:0007669"/>
    <property type="project" value="TreeGrafter"/>
</dbReference>
<dbReference type="EMBL" id="SMGD01000018">
    <property type="protein sequence ID" value="TCK46544.1"/>
    <property type="molecule type" value="Genomic_DNA"/>
</dbReference>
<evidence type="ECO:0000256" key="6">
    <source>
        <dbReference type="ARBA" id="ARBA00022989"/>
    </source>
</evidence>
<dbReference type="Pfam" id="PF01032">
    <property type="entry name" value="FecCD"/>
    <property type="match status" value="1"/>
</dbReference>
<dbReference type="Proteomes" id="UP000295565">
    <property type="component" value="Unassembled WGS sequence"/>
</dbReference>
<keyword evidence="6 8" id="KW-1133">Transmembrane helix</keyword>
<dbReference type="RefSeq" id="WP_131914229.1">
    <property type="nucleotide sequence ID" value="NZ_OU594967.1"/>
</dbReference>
<organism evidence="9 10">
    <name type="scientific">Celerinatantimonas diazotrophica</name>
    <dbReference type="NCBI Taxonomy" id="412034"/>
    <lineage>
        <taxon>Bacteria</taxon>
        <taxon>Pseudomonadati</taxon>
        <taxon>Pseudomonadota</taxon>
        <taxon>Gammaproteobacteria</taxon>
        <taxon>Celerinatantimonadaceae</taxon>
        <taxon>Celerinatantimonas</taxon>
    </lineage>
</organism>
<reference evidence="9 10" key="1">
    <citation type="submission" date="2019-03" db="EMBL/GenBank/DDBJ databases">
        <title>Genomic Encyclopedia of Type Strains, Phase IV (KMG-IV): sequencing the most valuable type-strain genomes for metagenomic binning, comparative biology and taxonomic classification.</title>
        <authorList>
            <person name="Goeker M."/>
        </authorList>
    </citation>
    <scope>NUCLEOTIDE SEQUENCE [LARGE SCALE GENOMIC DNA]</scope>
    <source>
        <strain evidence="9 10">DSM 18577</strain>
    </source>
</reference>
<evidence type="ECO:0000256" key="8">
    <source>
        <dbReference type="SAM" id="Phobius"/>
    </source>
</evidence>
<feature type="transmembrane region" description="Helical" evidence="8">
    <location>
        <begin position="171"/>
        <end position="192"/>
    </location>
</feature>
<evidence type="ECO:0000313" key="10">
    <source>
        <dbReference type="Proteomes" id="UP000295565"/>
    </source>
</evidence>
<evidence type="ECO:0000256" key="2">
    <source>
        <dbReference type="ARBA" id="ARBA00007935"/>
    </source>
</evidence>
<dbReference type="SUPFAM" id="SSF81345">
    <property type="entry name" value="ABC transporter involved in vitamin B12 uptake, BtuC"/>
    <property type="match status" value="1"/>
</dbReference>
<feature type="transmembrane region" description="Helical" evidence="8">
    <location>
        <begin position="44"/>
        <end position="64"/>
    </location>
</feature>
<evidence type="ECO:0000256" key="5">
    <source>
        <dbReference type="ARBA" id="ARBA00022692"/>
    </source>
</evidence>
<name>A0A4R1J7Q9_9GAMM</name>
<dbReference type="InterPro" id="IPR037294">
    <property type="entry name" value="ABC_BtuC-like"/>
</dbReference>
<dbReference type="GO" id="GO:0022857">
    <property type="term" value="F:transmembrane transporter activity"/>
    <property type="evidence" value="ECO:0007669"/>
    <property type="project" value="InterPro"/>
</dbReference>
<evidence type="ECO:0000256" key="3">
    <source>
        <dbReference type="ARBA" id="ARBA00022448"/>
    </source>
</evidence>
<gene>
    <name evidence="9" type="ORF">EV690_3493</name>
</gene>
<dbReference type="AlphaFoldDB" id="A0A4R1J7Q9"/>
<keyword evidence="5 8" id="KW-0812">Transmembrane</keyword>
<dbReference type="OrthoDB" id="9055647at2"/>
<comment type="subcellular location">
    <subcellularLocation>
        <location evidence="1">Cell membrane</location>
        <topology evidence="1">Multi-pass membrane protein</topology>
    </subcellularLocation>
</comment>
<sequence>MKNLPFKLIILSIAITIVIAASIRIGYAPAGTWNSWNMVVSQRFARALIAVCIGALLAMSGVLTQTTVQNPLASPDILGISHAGALAATLTLTRFPSFPMTSLPWVTLTGSLAGAIALKCCIAKRENPIYIATIGIALSALFAAITEYLLLSRSETTSSALLWLTGSLWGRSWNTLLWLWPALIALIIVSIFHRNFNLLLVGKDQAHCLGTSPKHIQYIALGCAVLFNALSVAVCGPLGFIGLVAPHIARRLFGGCHQWLIPGAAIVGALLLLVADLVGRVILMPVEIPAGVLTALCGAPYFLWLLLKSERR</sequence>